<protein>
    <submittedName>
        <fullName evidence="3">Tryptophan dimethylallyltransferase-domain-containing protein</fullName>
    </submittedName>
</protein>
<organism evidence="3 4">
    <name type="scientific">Talaromyces proteolyticus</name>
    <dbReference type="NCBI Taxonomy" id="1131652"/>
    <lineage>
        <taxon>Eukaryota</taxon>
        <taxon>Fungi</taxon>
        <taxon>Dikarya</taxon>
        <taxon>Ascomycota</taxon>
        <taxon>Pezizomycotina</taxon>
        <taxon>Eurotiomycetes</taxon>
        <taxon>Eurotiomycetidae</taxon>
        <taxon>Eurotiales</taxon>
        <taxon>Trichocomaceae</taxon>
        <taxon>Talaromyces</taxon>
        <taxon>Talaromyces sect. Bacilispori</taxon>
    </lineage>
</organism>
<dbReference type="InterPro" id="IPR017795">
    <property type="entry name" value="ABBA_NscD-like"/>
</dbReference>
<dbReference type="GO" id="GO:0009820">
    <property type="term" value="P:alkaloid metabolic process"/>
    <property type="evidence" value="ECO:0007669"/>
    <property type="project" value="InterPro"/>
</dbReference>
<sequence>MAIDNPYEILSQSFNFPTKDQRQWWHYTAPGFVKSMTDAKYTPDAKYKQLAFFYHCVLPHLGQFPYSYKPISPQASTMADLFNIEKMWPVVDEIARFDLSIDTTLFHKIADLLLLKDEAKALSSQPGFKLGGPTHRQYQFAVNIKDERLMLKGYFFTAMKSLAMGVSADRLISNMMESYVQSCAVSTFITVYLGCDMIDPALTRLKVYGLDSEVTFEWLVDLWTLGGRIPNEIKVDHMELGDLSKSLLPVIVNYTLLPNKPHPEPQMYLVPFGSPDVQIVDALTQFFERMGWGEAARTYRENLFSYYPNQDFSKTRHVQEAISLSYKEGKPYLSVYLSHF</sequence>
<dbReference type="PANTHER" id="PTHR40627:SF3">
    <property type="entry name" value="PRENYLTRANSFERASE ASQH2-RELATED"/>
    <property type="match status" value="1"/>
</dbReference>
<dbReference type="RefSeq" id="XP_046068845.1">
    <property type="nucleotide sequence ID" value="XM_046218550.1"/>
</dbReference>
<keyword evidence="2" id="KW-0808">Transferase</keyword>
<dbReference type="SFLD" id="SFLDS00036">
    <property type="entry name" value="Aromatic_Prenyltransferase"/>
    <property type="match status" value="1"/>
</dbReference>
<comment type="similarity">
    <text evidence="1">Belongs to the tryptophan dimethylallyltransferase family.</text>
</comment>
<dbReference type="GeneID" id="70248837"/>
<gene>
    <name evidence="3" type="ORF">BGW36DRAFT_399720</name>
</gene>
<dbReference type="CDD" id="cd13929">
    <property type="entry name" value="PT-DMATS_CymD"/>
    <property type="match status" value="1"/>
</dbReference>
<dbReference type="InterPro" id="IPR033964">
    <property type="entry name" value="ABBA"/>
</dbReference>
<dbReference type="PANTHER" id="PTHR40627">
    <property type="entry name" value="INDOLE PRENYLTRANSFERASE TDIB-RELATED"/>
    <property type="match status" value="1"/>
</dbReference>
<dbReference type="EMBL" id="JAJTJA010000010">
    <property type="protein sequence ID" value="KAH8692972.1"/>
    <property type="molecule type" value="Genomic_DNA"/>
</dbReference>
<evidence type="ECO:0000256" key="2">
    <source>
        <dbReference type="ARBA" id="ARBA00022679"/>
    </source>
</evidence>
<reference evidence="3" key="1">
    <citation type="submission" date="2021-12" db="EMBL/GenBank/DDBJ databases">
        <title>Convergent genome expansion in fungi linked to evolution of root-endophyte symbiosis.</title>
        <authorList>
            <consortium name="DOE Joint Genome Institute"/>
            <person name="Ke Y.-H."/>
            <person name="Bonito G."/>
            <person name="Liao H.-L."/>
            <person name="Looney B."/>
            <person name="Rojas-Flechas A."/>
            <person name="Nash J."/>
            <person name="Hameed K."/>
            <person name="Schadt C."/>
            <person name="Martin F."/>
            <person name="Crous P.W."/>
            <person name="Miettinen O."/>
            <person name="Magnuson J.K."/>
            <person name="Labbe J."/>
            <person name="Jacobson D."/>
            <person name="Doktycz M.J."/>
            <person name="Veneault-Fourrey C."/>
            <person name="Kuo A."/>
            <person name="Mondo S."/>
            <person name="Calhoun S."/>
            <person name="Riley R."/>
            <person name="Ohm R."/>
            <person name="LaButti K."/>
            <person name="Andreopoulos B."/>
            <person name="Pangilinan J."/>
            <person name="Nolan M."/>
            <person name="Tritt A."/>
            <person name="Clum A."/>
            <person name="Lipzen A."/>
            <person name="Daum C."/>
            <person name="Barry K."/>
            <person name="Grigoriev I.V."/>
            <person name="Vilgalys R."/>
        </authorList>
    </citation>
    <scope>NUCLEOTIDE SEQUENCE</scope>
    <source>
        <strain evidence="3">PMI_201</strain>
    </source>
</reference>
<comment type="caution">
    <text evidence="3">The sequence shown here is derived from an EMBL/GenBank/DDBJ whole genome shotgun (WGS) entry which is preliminary data.</text>
</comment>
<dbReference type="NCBIfam" id="TIGR03429">
    <property type="entry name" value="arom_pren_DMATS"/>
    <property type="match status" value="1"/>
</dbReference>
<dbReference type="Pfam" id="PF11991">
    <property type="entry name" value="Trp_DMAT"/>
    <property type="match status" value="2"/>
</dbReference>
<name>A0AAD4PWZ3_9EURO</name>
<evidence type="ECO:0000256" key="1">
    <source>
        <dbReference type="ARBA" id="ARBA00010209"/>
    </source>
</evidence>
<evidence type="ECO:0000313" key="4">
    <source>
        <dbReference type="Proteomes" id="UP001201262"/>
    </source>
</evidence>
<dbReference type="Proteomes" id="UP001201262">
    <property type="component" value="Unassembled WGS sequence"/>
</dbReference>
<evidence type="ECO:0000313" key="3">
    <source>
        <dbReference type="EMBL" id="KAH8692972.1"/>
    </source>
</evidence>
<keyword evidence="4" id="KW-1185">Reference proteome</keyword>
<accession>A0AAD4PWZ3</accession>
<dbReference type="AlphaFoldDB" id="A0AAD4PWZ3"/>
<dbReference type="GO" id="GO:0016765">
    <property type="term" value="F:transferase activity, transferring alkyl or aryl (other than methyl) groups"/>
    <property type="evidence" value="ECO:0007669"/>
    <property type="project" value="InterPro"/>
</dbReference>
<proteinExistence type="inferred from homology"/>